<dbReference type="InterPro" id="IPR055406">
    <property type="entry name" value="HEAT_Maestro"/>
</dbReference>
<gene>
    <name evidence="7" type="primary">MROH7</name>
</gene>
<dbReference type="RefSeq" id="XP_070642581.1">
    <property type="nucleotide sequence ID" value="XM_070786480.1"/>
</dbReference>
<feature type="domain" description="Maestro/Maestro-like HEAT-repeats" evidence="5">
    <location>
        <begin position="1173"/>
        <end position="1248"/>
    </location>
</feature>
<sequence length="1307" mass="142300">MALGPGTSLVLCEDANMTPNLNSTEAPGLGSGIISGPSLNTDLVALLNPSLSPGVALVPDLNPTLIPVSEEAPGLESDNTPRPDDSRSTTPGSLQITAAHSGEALALDSNHLSRPNSQGTLSPASNLILNPHSMEAQGMSSGTHAGPHSEEAVKSLSSNLFDLGQSNSNPSRPETNPFLRPYSKDSLVLGHSISRPGSKTLLTPASTPFLDPDSNQLLGMGSGNISKLDLNAASGSPESLMQDTNETITVVSHNISGSVSKRAFGAVWNTSPKGTISVASNGNPKSDLNMTVTQASSLTPVPGSSDVVSLHSSTNGPTSTVSPPSCMTLILGSKETLSLGSSLIFSDTSTLTLSSQQECFEDSSIHTMPLEGTLESWSEMTRVEVGQFPPGLPTGNTTNKDSTAFQSISQVELRHAGAFDEAASCLVEVPGQRNDRGKMALVGSALSLQKSQSVLDKEEEKKTLMKKMMKQIQEEPLDSLTSSVRQQAMETLTQLSHSQPVLGLQERSELVNTCVKSVFSLPTIQAMQEKDQAKADALQILYCQTLDALQTLLNALFVEDPTPAGLKSILEPLGPWMNSGKAHERARAVKSNVSVLNHALLTPPFLMSSGFPALGLLLGRLIIRIGDPDEEIGHEALDGITILYTILELQKRARDKEETNKKELYESNKRFLGPYNPVSPCQNILRVIAEFGDFLGPQQVKDLLLAALEGLKGGSEAREKDLGEMMQLASEVTLSSVLEWYRHRALEVIPEIMHGIYAHLSHIQEPRAREVALLPVSLLASSFMTEVVVALLMCPLPLDRVGPTALVPTNRPYSWPVSNGAEMWRQLILRKPSCDVRDLLDLLLTSLKEKPVTKKGRASIVPLAAASGLCELLSVNSCMGRVRRIYPQLLLALLIQVHYHIGLSLPGRVASRKDAKKDAQTPGFIPVRWVVKVVKTLLLKMGCSYEANFLEEQGGWELMGQAENHHRGVSLLARAMVHYSCQELCRILYLLIPLLERGDEKHKITATAFFVELLQMEQVRRIPEEYSLGRMAEGLSHRDPIMKVLSIRGLVILAQRTEKAAKVQALLPSMVKGLKSVDGLLVVEAVHNLKTIFKGQDRKLMDNSVYVEILQILLPHFSDSREDVRTSCINLYGKVVQKLRSPRTPAVEEQLISTLVPLLLTMQEGNAKVSQVDTHRDSAFTFLSQGLEYAKSPRASLRKSSVMFIGSLVPCMESSMTEDRMNEVKAALENLRHDPEASVCICAAQAQDNILASCWRNSWPLPHGDSWVCDPATTHRWSPSCENLPTSHQRRSWIMQVLGSWKISLKQ</sequence>
<evidence type="ECO:0000313" key="7">
    <source>
        <dbReference type="RefSeq" id="XP_070642581.1"/>
    </source>
</evidence>
<feature type="region of interest" description="Disordered" evidence="2">
    <location>
        <begin position="297"/>
        <end position="322"/>
    </location>
</feature>
<feature type="domain" description="Maestro-like HEAT-repeats" evidence="3">
    <location>
        <begin position="583"/>
        <end position="834"/>
    </location>
</feature>
<organism evidence="6 7">
    <name type="scientific">Bos indicus</name>
    <name type="common">Zebu</name>
    <dbReference type="NCBI Taxonomy" id="9915"/>
    <lineage>
        <taxon>Eukaryota</taxon>
        <taxon>Metazoa</taxon>
        <taxon>Chordata</taxon>
        <taxon>Craniata</taxon>
        <taxon>Vertebrata</taxon>
        <taxon>Euteleostomi</taxon>
        <taxon>Mammalia</taxon>
        <taxon>Eutheria</taxon>
        <taxon>Laurasiatheria</taxon>
        <taxon>Artiodactyla</taxon>
        <taxon>Ruminantia</taxon>
        <taxon>Pecora</taxon>
        <taxon>Bovidae</taxon>
        <taxon>Bovinae</taxon>
        <taxon>Bos</taxon>
    </lineage>
</organism>
<feature type="region of interest" description="Disordered" evidence="2">
    <location>
        <begin position="135"/>
        <end position="154"/>
    </location>
</feature>
<evidence type="ECO:0000256" key="1">
    <source>
        <dbReference type="ARBA" id="ARBA00022737"/>
    </source>
</evidence>
<keyword evidence="6" id="KW-1185">Reference proteome</keyword>
<dbReference type="Pfam" id="PF23227">
    <property type="entry name" value="HEAT_MROH2B_C"/>
    <property type="match status" value="2"/>
</dbReference>
<dbReference type="Pfam" id="PF21047">
    <property type="entry name" value="HEAT_Maestro"/>
    <property type="match status" value="1"/>
</dbReference>
<evidence type="ECO:0000259" key="5">
    <source>
        <dbReference type="Pfam" id="PF23227"/>
    </source>
</evidence>
<name>A0ABM4S459_BOSIN</name>
<dbReference type="SUPFAM" id="SSF48371">
    <property type="entry name" value="ARM repeat"/>
    <property type="match status" value="2"/>
</dbReference>
<dbReference type="GeneID" id="109557080"/>
<dbReference type="InterPro" id="IPR045206">
    <property type="entry name" value="Maestro_heat-like_prot"/>
</dbReference>
<evidence type="ECO:0000259" key="4">
    <source>
        <dbReference type="Pfam" id="PF23210"/>
    </source>
</evidence>
<feature type="region of interest" description="Disordered" evidence="2">
    <location>
        <begin position="68"/>
        <end position="93"/>
    </location>
</feature>
<evidence type="ECO:0000259" key="3">
    <source>
        <dbReference type="Pfam" id="PF21047"/>
    </source>
</evidence>
<feature type="compositionally biased region" description="Polar residues" evidence="2">
    <location>
        <begin position="306"/>
        <end position="322"/>
    </location>
</feature>
<dbReference type="PANTHER" id="PTHR23120">
    <property type="entry name" value="MAESTRO-RELATED HEAT DOMAIN-CONTAINING"/>
    <property type="match status" value="1"/>
</dbReference>
<dbReference type="Gene3D" id="1.25.10.10">
    <property type="entry name" value="Leucine-rich Repeat Variant"/>
    <property type="match status" value="1"/>
</dbReference>
<feature type="domain" description="MROH2B-like HEAT-repeats" evidence="4">
    <location>
        <begin position="459"/>
        <end position="557"/>
    </location>
</feature>
<dbReference type="InterPro" id="IPR048465">
    <property type="entry name" value="Maestro-like_HEAT"/>
</dbReference>
<evidence type="ECO:0000313" key="6">
    <source>
        <dbReference type="Proteomes" id="UP001652663"/>
    </source>
</evidence>
<dbReference type="Pfam" id="PF23210">
    <property type="entry name" value="HEAT_Maestro_2"/>
    <property type="match status" value="1"/>
</dbReference>
<dbReference type="Proteomes" id="UP001652663">
    <property type="component" value="Chromosome 3"/>
</dbReference>
<proteinExistence type="predicted"/>
<dbReference type="PANTHER" id="PTHR23120:SF17">
    <property type="entry name" value="MAESTRO HEAT-LIKE REPEAT-CONTAINING PROTEIN FAMILY MEMBER 7"/>
    <property type="match status" value="1"/>
</dbReference>
<dbReference type="InterPro" id="IPR055408">
    <property type="entry name" value="HEAT_MROH2B-like"/>
</dbReference>
<evidence type="ECO:0000256" key="2">
    <source>
        <dbReference type="SAM" id="MobiDB-lite"/>
    </source>
</evidence>
<dbReference type="InterPro" id="IPR016024">
    <property type="entry name" value="ARM-type_fold"/>
</dbReference>
<dbReference type="InterPro" id="IPR011989">
    <property type="entry name" value="ARM-like"/>
</dbReference>
<protein>
    <submittedName>
        <fullName evidence="7">Maestro heat-like repeat-containing protein family member 7 isoform X5</fullName>
    </submittedName>
</protein>
<reference evidence="7" key="1">
    <citation type="submission" date="2025-08" db="UniProtKB">
        <authorList>
            <consortium name="RefSeq"/>
        </authorList>
    </citation>
    <scope>IDENTIFICATION</scope>
    <source>
        <tissue evidence="7">Blood</tissue>
    </source>
</reference>
<accession>A0ABM4S459</accession>
<feature type="domain" description="Maestro/Maestro-like HEAT-repeats" evidence="5">
    <location>
        <begin position="1028"/>
        <end position="1171"/>
    </location>
</feature>
<keyword evidence="1" id="KW-0677">Repeat</keyword>